<dbReference type="InterPro" id="IPR023296">
    <property type="entry name" value="Glyco_hydro_beta-prop_sf"/>
</dbReference>
<dbReference type="Gene3D" id="2.60.120.560">
    <property type="entry name" value="Exo-inulinase, domain 1"/>
    <property type="match status" value="1"/>
</dbReference>
<evidence type="ECO:0000259" key="7">
    <source>
        <dbReference type="Pfam" id="PF08244"/>
    </source>
</evidence>
<comment type="similarity">
    <text evidence="1 5">Belongs to the glycosyl hydrolase 32 family.</text>
</comment>
<dbReference type="InterPro" id="IPR001362">
    <property type="entry name" value="Glyco_hydro_32"/>
</dbReference>
<dbReference type="Pfam" id="PF08244">
    <property type="entry name" value="Glyco_hydro_32C"/>
    <property type="match status" value="1"/>
</dbReference>
<evidence type="ECO:0000313" key="8">
    <source>
        <dbReference type="EMBL" id="HIU59585.1"/>
    </source>
</evidence>
<keyword evidence="3 5" id="KW-0378">Hydrolase</keyword>
<dbReference type="SUPFAM" id="SSF75005">
    <property type="entry name" value="Arabinanase/levansucrase/invertase"/>
    <property type="match status" value="1"/>
</dbReference>
<evidence type="ECO:0000256" key="3">
    <source>
        <dbReference type="ARBA" id="ARBA00022801"/>
    </source>
</evidence>
<dbReference type="InterPro" id="IPR013148">
    <property type="entry name" value="Glyco_hydro_32_N"/>
</dbReference>
<evidence type="ECO:0000256" key="5">
    <source>
        <dbReference type="RuleBase" id="RU362110"/>
    </source>
</evidence>
<dbReference type="AlphaFoldDB" id="A0A9D1SGY1"/>
<dbReference type="Pfam" id="PF00251">
    <property type="entry name" value="Glyco_hydro_32N"/>
    <property type="match status" value="1"/>
</dbReference>
<dbReference type="EC" id="3.2.1.26" evidence="2"/>
<evidence type="ECO:0000256" key="1">
    <source>
        <dbReference type="ARBA" id="ARBA00009902"/>
    </source>
</evidence>
<reference evidence="8" key="1">
    <citation type="submission" date="2020-10" db="EMBL/GenBank/DDBJ databases">
        <authorList>
            <person name="Gilroy R."/>
        </authorList>
    </citation>
    <scope>NUCLEOTIDE SEQUENCE</scope>
    <source>
        <strain evidence="8">11687</strain>
    </source>
</reference>
<name>A0A9D1SGY1_9FIRM</name>
<dbReference type="Gene3D" id="2.115.10.20">
    <property type="entry name" value="Glycosyl hydrolase domain, family 43"/>
    <property type="match status" value="1"/>
</dbReference>
<dbReference type="InterPro" id="IPR013320">
    <property type="entry name" value="ConA-like_dom_sf"/>
</dbReference>
<dbReference type="PANTHER" id="PTHR43101">
    <property type="entry name" value="BETA-FRUCTOSIDASE"/>
    <property type="match status" value="1"/>
</dbReference>
<sequence length="389" mass="42535">TGNVVFDEKGRPVLLITAGDDTRPNGSTQNVGLAYAKDYSDPYLTEWTIGDYAVFQTDAMGTKGEFRDAQAFGIGNDRYMVVGGQIDGRGAAHVFRTTADRLTDWTYMGNLFTPGNYKPEYGTVWEMPNIVPLPYENGAQSGKYLFVFSPQHGDNDVWYYIGNFNTSTCRFTADFADAKLMDFGNNVFTGPTVYLDPGAGKVYICSILQDQRTEEDHYNAGWAFVAGLPRELFLKSDGTLGLKNIDTSSAGGKQIVSFSSLSASEANNRLSAVNGDLLKIEFTITGISGECGLYLKKSGGEYARLYFTDSRAGIDTTRFNQNVRGDFSGEYRRGGTITGTIYIDKALIEAYFDNSAAISAYCYGRGGGLEVYGNAKFSCTVTAMNSIRN</sequence>
<feature type="domain" description="Glycosyl hydrolase family 32 N-terminal" evidence="6">
    <location>
        <begin position="2"/>
        <end position="237"/>
    </location>
</feature>
<dbReference type="PANTHER" id="PTHR43101:SF1">
    <property type="entry name" value="BETA-FRUCTOSIDASE"/>
    <property type="match status" value="1"/>
</dbReference>
<comment type="caution">
    <text evidence="8">The sequence shown here is derived from an EMBL/GenBank/DDBJ whole genome shotgun (WGS) entry which is preliminary data.</text>
</comment>
<dbReference type="SMART" id="SM00640">
    <property type="entry name" value="Glyco_32"/>
    <property type="match status" value="1"/>
</dbReference>
<proteinExistence type="inferred from homology"/>
<organism evidence="8 9">
    <name type="scientific">Candidatus Scatosoma pullistercoris</name>
    <dbReference type="NCBI Taxonomy" id="2840934"/>
    <lineage>
        <taxon>Bacteria</taxon>
        <taxon>Bacillati</taxon>
        <taxon>Bacillota</taxon>
        <taxon>Clostridia</taxon>
        <taxon>Candidatus Scatosoma</taxon>
    </lineage>
</organism>
<feature type="domain" description="Glycosyl hydrolase family 32 C-terminal" evidence="7">
    <location>
        <begin position="259"/>
        <end position="374"/>
    </location>
</feature>
<gene>
    <name evidence="8" type="ORF">IAC57_05715</name>
</gene>
<evidence type="ECO:0000256" key="2">
    <source>
        <dbReference type="ARBA" id="ARBA00012758"/>
    </source>
</evidence>
<reference evidence="8" key="2">
    <citation type="journal article" date="2021" name="PeerJ">
        <title>Extensive microbial diversity within the chicken gut microbiome revealed by metagenomics and culture.</title>
        <authorList>
            <person name="Gilroy R."/>
            <person name="Ravi A."/>
            <person name="Getino M."/>
            <person name="Pursley I."/>
            <person name="Horton D.L."/>
            <person name="Alikhan N.F."/>
            <person name="Baker D."/>
            <person name="Gharbi K."/>
            <person name="Hall N."/>
            <person name="Watson M."/>
            <person name="Adriaenssens E.M."/>
            <person name="Foster-Nyarko E."/>
            <person name="Jarju S."/>
            <person name="Secka A."/>
            <person name="Antonio M."/>
            <person name="Oren A."/>
            <person name="Chaudhuri R.R."/>
            <person name="La Ragione R."/>
            <person name="Hildebrand F."/>
            <person name="Pallen M.J."/>
        </authorList>
    </citation>
    <scope>NUCLEOTIDE SEQUENCE</scope>
    <source>
        <strain evidence="8">11687</strain>
    </source>
</reference>
<dbReference type="Proteomes" id="UP000824081">
    <property type="component" value="Unassembled WGS sequence"/>
</dbReference>
<evidence type="ECO:0000313" key="9">
    <source>
        <dbReference type="Proteomes" id="UP000824081"/>
    </source>
</evidence>
<keyword evidence="4 5" id="KW-0326">Glycosidase</keyword>
<dbReference type="GO" id="GO:0004564">
    <property type="term" value="F:beta-fructofuranosidase activity"/>
    <property type="evidence" value="ECO:0007669"/>
    <property type="project" value="UniProtKB-EC"/>
</dbReference>
<protein>
    <recommendedName>
        <fullName evidence="2">beta-fructofuranosidase</fullName>
        <ecNumber evidence="2">3.2.1.26</ecNumber>
    </recommendedName>
</protein>
<dbReference type="SUPFAM" id="SSF49899">
    <property type="entry name" value="Concanavalin A-like lectins/glucanases"/>
    <property type="match status" value="1"/>
</dbReference>
<dbReference type="GO" id="GO:0005975">
    <property type="term" value="P:carbohydrate metabolic process"/>
    <property type="evidence" value="ECO:0007669"/>
    <property type="project" value="InterPro"/>
</dbReference>
<dbReference type="InterPro" id="IPR051214">
    <property type="entry name" value="GH32_Enzymes"/>
</dbReference>
<feature type="non-terminal residue" evidence="8">
    <location>
        <position position="1"/>
    </location>
</feature>
<accession>A0A9D1SGY1</accession>
<evidence type="ECO:0000256" key="4">
    <source>
        <dbReference type="ARBA" id="ARBA00023295"/>
    </source>
</evidence>
<evidence type="ECO:0000259" key="6">
    <source>
        <dbReference type="Pfam" id="PF00251"/>
    </source>
</evidence>
<dbReference type="EMBL" id="DVMZ01000151">
    <property type="protein sequence ID" value="HIU59585.1"/>
    <property type="molecule type" value="Genomic_DNA"/>
</dbReference>
<dbReference type="InterPro" id="IPR013189">
    <property type="entry name" value="Glyco_hydro_32_C"/>
</dbReference>
<dbReference type="CDD" id="cd08996">
    <property type="entry name" value="GH32_FFase"/>
    <property type="match status" value="1"/>
</dbReference>